<protein>
    <recommendedName>
        <fullName evidence="9">Potassium channel domain-containing protein</fullName>
    </recommendedName>
</protein>
<dbReference type="GO" id="GO:0005886">
    <property type="term" value="C:plasma membrane"/>
    <property type="evidence" value="ECO:0007669"/>
    <property type="project" value="TreeGrafter"/>
</dbReference>
<feature type="domain" description="Potassium channel" evidence="9">
    <location>
        <begin position="350"/>
        <end position="383"/>
    </location>
</feature>
<evidence type="ECO:0000256" key="8">
    <source>
        <dbReference type="SAM" id="Phobius"/>
    </source>
</evidence>
<keyword evidence="6 8" id="KW-0472">Membrane</keyword>
<keyword evidence="7" id="KW-0407">Ion channel</keyword>
<feature type="transmembrane region" description="Helical" evidence="8">
    <location>
        <begin position="112"/>
        <end position="139"/>
    </location>
</feature>
<keyword evidence="3 8" id="KW-0812">Transmembrane</keyword>
<dbReference type="GO" id="GO:0015271">
    <property type="term" value="F:outward rectifier potassium channel activity"/>
    <property type="evidence" value="ECO:0007669"/>
    <property type="project" value="TreeGrafter"/>
</dbReference>
<feature type="transmembrane region" description="Helical" evidence="8">
    <location>
        <begin position="249"/>
        <end position="267"/>
    </location>
</feature>
<evidence type="ECO:0000256" key="1">
    <source>
        <dbReference type="ARBA" id="ARBA00004141"/>
    </source>
</evidence>
<dbReference type="InterPro" id="IPR013099">
    <property type="entry name" value="K_chnl_dom"/>
</dbReference>
<keyword evidence="5" id="KW-0406">Ion transport</keyword>
<feature type="transmembrane region" description="Helical" evidence="8">
    <location>
        <begin position="218"/>
        <end position="237"/>
    </location>
</feature>
<feature type="transmembrane region" description="Helical" evidence="8">
    <location>
        <begin position="341"/>
        <end position="361"/>
    </location>
</feature>
<sequence>MGRPIVHSMMASQKCRYKTAESTSFPESLSTFSAALSSEGLSLYLNNEQDRPEETEACGDHLIPNNYRSIPINDTYKSQVPSLFSDSDSKNWRKVSSSTFHVAHNIMMLKELYIILPHFGLVFLSLMYTVIGAGVFYYIEYPNESILKRKSLDRISQLHGVFTDDLWQLFRNQSISSKGHWDQLVDDYFDQLMETMHEAFSDNYISVDEIRNNRTENVWTFSSSFFFSITLITTIGYGHLVPKTLDGRVACLVFAVFGIPLILVTIADLGKFLSLLTGKTYVALSGSCKTICKRTCILFPLCAKRSSCEGSARGHESTSVSETYAGNMSENEFLNPDEKTVSVFFVMAIWIGYTALGALLLQLWEPWTFFDSFYYCFITVTTIDGLPYHVAKMHLLSFRFWRHCAIKQGISLGNSSVFRSRLGSDHDVR</sequence>
<dbReference type="EMBL" id="KL363205">
    <property type="protein sequence ID" value="KFD54749.1"/>
    <property type="molecule type" value="Genomic_DNA"/>
</dbReference>
<reference evidence="10 11" key="1">
    <citation type="journal article" date="2014" name="Nat. Genet.">
        <title>Genome and transcriptome of the porcine whipworm Trichuris suis.</title>
        <authorList>
            <person name="Jex A.R."/>
            <person name="Nejsum P."/>
            <person name="Schwarz E.M."/>
            <person name="Hu L."/>
            <person name="Young N.D."/>
            <person name="Hall R.S."/>
            <person name="Korhonen P.K."/>
            <person name="Liao S."/>
            <person name="Thamsborg S."/>
            <person name="Xia J."/>
            <person name="Xu P."/>
            <person name="Wang S."/>
            <person name="Scheerlinck J.P."/>
            <person name="Hofmann A."/>
            <person name="Sternberg P.W."/>
            <person name="Wang J."/>
            <person name="Gasser R.B."/>
        </authorList>
    </citation>
    <scope>NUCLEOTIDE SEQUENCE [LARGE SCALE GENOMIC DNA]</scope>
    <source>
        <strain evidence="10">DCEP-RM93M</strain>
    </source>
</reference>
<feature type="domain" description="Potassium channel" evidence="9">
    <location>
        <begin position="206"/>
        <end position="273"/>
    </location>
</feature>
<gene>
    <name evidence="10" type="ORF">M513_04449</name>
</gene>
<evidence type="ECO:0000256" key="7">
    <source>
        <dbReference type="ARBA" id="ARBA00023303"/>
    </source>
</evidence>
<evidence type="ECO:0000259" key="9">
    <source>
        <dbReference type="Pfam" id="PF07885"/>
    </source>
</evidence>
<evidence type="ECO:0000313" key="11">
    <source>
        <dbReference type="Proteomes" id="UP000030764"/>
    </source>
</evidence>
<evidence type="ECO:0000256" key="2">
    <source>
        <dbReference type="ARBA" id="ARBA00022448"/>
    </source>
</evidence>
<dbReference type="InterPro" id="IPR003280">
    <property type="entry name" value="2pore_dom_K_chnl"/>
</dbReference>
<comment type="subcellular location">
    <subcellularLocation>
        <location evidence="1">Membrane</location>
        <topology evidence="1">Multi-pass membrane protein</topology>
    </subcellularLocation>
</comment>
<evidence type="ECO:0000313" key="10">
    <source>
        <dbReference type="EMBL" id="KFD54749.1"/>
    </source>
</evidence>
<organism evidence="10 11">
    <name type="scientific">Trichuris suis</name>
    <name type="common">pig whipworm</name>
    <dbReference type="NCBI Taxonomy" id="68888"/>
    <lineage>
        <taxon>Eukaryota</taxon>
        <taxon>Metazoa</taxon>
        <taxon>Ecdysozoa</taxon>
        <taxon>Nematoda</taxon>
        <taxon>Enoplea</taxon>
        <taxon>Dorylaimia</taxon>
        <taxon>Trichinellida</taxon>
        <taxon>Trichuridae</taxon>
        <taxon>Trichuris</taxon>
    </lineage>
</organism>
<dbReference type="Proteomes" id="UP000030764">
    <property type="component" value="Unassembled WGS sequence"/>
</dbReference>
<dbReference type="PANTHER" id="PTHR11003">
    <property type="entry name" value="POTASSIUM CHANNEL, SUBFAMILY K"/>
    <property type="match status" value="1"/>
</dbReference>
<accession>A0A085MC03</accession>
<dbReference type="GO" id="GO:0022841">
    <property type="term" value="F:potassium ion leak channel activity"/>
    <property type="evidence" value="ECO:0007669"/>
    <property type="project" value="TreeGrafter"/>
</dbReference>
<evidence type="ECO:0000256" key="3">
    <source>
        <dbReference type="ARBA" id="ARBA00022692"/>
    </source>
</evidence>
<feature type="transmembrane region" description="Helical" evidence="8">
    <location>
        <begin position="373"/>
        <end position="391"/>
    </location>
</feature>
<evidence type="ECO:0000256" key="6">
    <source>
        <dbReference type="ARBA" id="ARBA00023136"/>
    </source>
</evidence>
<dbReference type="PANTHER" id="PTHR11003:SF335">
    <property type="entry name" value="POTASSIUM CHANNEL DOMAIN-CONTAINING PROTEIN"/>
    <property type="match status" value="1"/>
</dbReference>
<dbReference type="Pfam" id="PF07885">
    <property type="entry name" value="Ion_trans_2"/>
    <property type="match status" value="2"/>
</dbReference>
<dbReference type="SUPFAM" id="SSF81324">
    <property type="entry name" value="Voltage-gated potassium channels"/>
    <property type="match status" value="2"/>
</dbReference>
<dbReference type="Gene3D" id="1.10.287.70">
    <property type="match status" value="1"/>
</dbReference>
<dbReference type="GO" id="GO:0030322">
    <property type="term" value="P:stabilization of membrane potential"/>
    <property type="evidence" value="ECO:0007669"/>
    <property type="project" value="TreeGrafter"/>
</dbReference>
<keyword evidence="4 8" id="KW-1133">Transmembrane helix</keyword>
<dbReference type="AlphaFoldDB" id="A0A085MC03"/>
<proteinExistence type="predicted"/>
<evidence type="ECO:0000256" key="5">
    <source>
        <dbReference type="ARBA" id="ARBA00023065"/>
    </source>
</evidence>
<keyword evidence="2" id="KW-0813">Transport</keyword>
<evidence type="ECO:0000256" key="4">
    <source>
        <dbReference type="ARBA" id="ARBA00022989"/>
    </source>
</evidence>
<keyword evidence="11" id="KW-1185">Reference proteome</keyword>
<name>A0A085MC03_9BILA</name>